<dbReference type="PROSITE" id="PS50110">
    <property type="entry name" value="RESPONSE_REGULATORY"/>
    <property type="match status" value="1"/>
</dbReference>
<evidence type="ECO:0000313" key="11">
    <source>
        <dbReference type="Proteomes" id="UP001268610"/>
    </source>
</evidence>
<evidence type="ECO:0000313" key="9">
    <source>
        <dbReference type="EMBL" id="PDT20975.1"/>
    </source>
</evidence>
<dbReference type="EMBL" id="JAVLSF010000019">
    <property type="protein sequence ID" value="MDR9775996.1"/>
    <property type="molecule type" value="Genomic_DNA"/>
</dbReference>
<dbReference type="SUPFAM" id="SSF52172">
    <property type="entry name" value="CheY-like"/>
    <property type="match status" value="1"/>
</dbReference>
<comment type="caution">
    <text evidence="8">The sequence shown here is derived from an EMBL/GenBank/DDBJ whole genome shotgun (WGS) entry which is preliminary data.</text>
</comment>
<dbReference type="RefSeq" id="WP_097536595.1">
    <property type="nucleotide sequence ID" value="NZ_JAVLSD010000009.1"/>
</dbReference>
<feature type="modified residue" description="4-aspartylphosphate" evidence="4">
    <location>
        <position position="63"/>
    </location>
</feature>
<proteinExistence type="predicted"/>
<gene>
    <name evidence="9" type="ORF">CO674_25120</name>
    <name evidence="8" type="ORF">RJJ65_25705</name>
</gene>
<dbReference type="Proteomes" id="UP001268610">
    <property type="component" value="Unassembled WGS sequence"/>
</dbReference>
<keyword evidence="2" id="KW-0238">DNA-binding</keyword>
<dbReference type="InterPro" id="IPR014710">
    <property type="entry name" value="RmlC-like_jellyroll"/>
</dbReference>
<name>A0A2A6K9D4_9HYPH</name>
<evidence type="ECO:0000259" key="7">
    <source>
        <dbReference type="PROSITE" id="PS51063"/>
    </source>
</evidence>
<feature type="domain" description="HTH crp-type" evidence="7">
    <location>
        <begin position="271"/>
        <end position="337"/>
    </location>
</feature>
<evidence type="ECO:0000259" key="6">
    <source>
        <dbReference type="PROSITE" id="PS50110"/>
    </source>
</evidence>
<organism evidence="8 11">
    <name type="scientific">Rhizobium hidalgonense</name>
    <dbReference type="NCBI Taxonomy" id="1538159"/>
    <lineage>
        <taxon>Bacteria</taxon>
        <taxon>Pseudomonadati</taxon>
        <taxon>Pseudomonadota</taxon>
        <taxon>Alphaproteobacteria</taxon>
        <taxon>Hyphomicrobiales</taxon>
        <taxon>Rhizobiaceae</taxon>
        <taxon>Rhizobium/Agrobacterium group</taxon>
        <taxon>Rhizobium</taxon>
    </lineage>
</organism>
<reference evidence="8" key="2">
    <citation type="submission" date="2023-04" db="EMBL/GenBank/DDBJ databases">
        <title>Genomic characterization of faba bean (Vicia faba) microsymbionts in Mexican soils.</title>
        <authorList>
            <person name="Rivera Orduna F.N."/>
            <person name="Guevara-Luna J."/>
            <person name="Yan J."/>
            <person name="Arroyo-Herrera I."/>
            <person name="Li Y."/>
            <person name="Vasquez-Murrieta M.S."/>
            <person name="Wang E.T."/>
        </authorList>
    </citation>
    <scope>NUCLEOTIDE SEQUENCE</scope>
    <source>
        <strain evidence="8">CH26</strain>
    </source>
</reference>
<evidence type="ECO:0000256" key="2">
    <source>
        <dbReference type="ARBA" id="ARBA00023125"/>
    </source>
</evidence>
<dbReference type="PANTHER" id="PTHR24567">
    <property type="entry name" value="CRP FAMILY TRANSCRIPTIONAL REGULATORY PROTEIN"/>
    <property type="match status" value="1"/>
</dbReference>
<dbReference type="Gene3D" id="2.60.120.10">
    <property type="entry name" value="Jelly Rolls"/>
    <property type="match status" value="1"/>
</dbReference>
<evidence type="ECO:0000256" key="4">
    <source>
        <dbReference type="PROSITE-ProRule" id="PRU00169"/>
    </source>
</evidence>
<dbReference type="GO" id="GO:0003677">
    <property type="term" value="F:DNA binding"/>
    <property type="evidence" value="ECO:0007669"/>
    <property type="project" value="UniProtKB-KW"/>
</dbReference>
<dbReference type="GO" id="GO:0005829">
    <property type="term" value="C:cytosol"/>
    <property type="evidence" value="ECO:0007669"/>
    <property type="project" value="TreeGrafter"/>
</dbReference>
<feature type="region of interest" description="Disordered" evidence="5">
    <location>
        <begin position="373"/>
        <end position="399"/>
    </location>
</feature>
<dbReference type="GO" id="GO:0000160">
    <property type="term" value="P:phosphorelay signal transduction system"/>
    <property type="evidence" value="ECO:0007669"/>
    <property type="project" value="InterPro"/>
</dbReference>
<dbReference type="InterPro" id="IPR011006">
    <property type="entry name" value="CheY-like_superfamily"/>
</dbReference>
<dbReference type="InterPro" id="IPR001789">
    <property type="entry name" value="Sig_transdc_resp-reg_receiver"/>
</dbReference>
<dbReference type="SUPFAM" id="SSF51206">
    <property type="entry name" value="cAMP-binding domain-like"/>
    <property type="match status" value="1"/>
</dbReference>
<evidence type="ECO:0000256" key="1">
    <source>
        <dbReference type="ARBA" id="ARBA00023015"/>
    </source>
</evidence>
<dbReference type="AlphaFoldDB" id="A0A2A6K9D4"/>
<keyword evidence="4" id="KW-0597">Phosphoprotein</keyword>
<accession>A0A2A6K9D4</accession>
<dbReference type="InterPro" id="IPR018490">
    <property type="entry name" value="cNMP-bd_dom_sf"/>
</dbReference>
<dbReference type="EMBL" id="NWSY01000021">
    <property type="protein sequence ID" value="PDT20975.1"/>
    <property type="molecule type" value="Genomic_DNA"/>
</dbReference>
<dbReference type="InterPro" id="IPR036390">
    <property type="entry name" value="WH_DNA-bd_sf"/>
</dbReference>
<dbReference type="InterPro" id="IPR050397">
    <property type="entry name" value="Env_Response_Regulators"/>
</dbReference>
<dbReference type="InterPro" id="IPR036388">
    <property type="entry name" value="WH-like_DNA-bd_sf"/>
</dbReference>
<dbReference type="SUPFAM" id="SSF46785">
    <property type="entry name" value="Winged helix' DNA-binding domain"/>
    <property type="match status" value="1"/>
</dbReference>
<evidence type="ECO:0000256" key="5">
    <source>
        <dbReference type="SAM" id="MobiDB-lite"/>
    </source>
</evidence>
<protein>
    <submittedName>
        <fullName evidence="8">Helix-turn-helix domain-containing protein</fullName>
    </submittedName>
    <submittedName>
        <fullName evidence="9">Transcriptional regulator</fullName>
    </submittedName>
</protein>
<dbReference type="InterPro" id="IPR012318">
    <property type="entry name" value="HTH_CRP"/>
</dbReference>
<dbReference type="PROSITE" id="PS51063">
    <property type="entry name" value="HTH_CRP_2"/>
    <property type="match status" value="1"/>
</dbReference>
<dbReference type="Proteomes" id="UP000219914">
    <property type="component" value="Unassembled WGS sequence"/>
</dbReference>
<keyword evidence="1" id="KW-0805">Transcription regulation</keyword>
<evidence type="ECO:0000256" key="3">
    <source>
        <dbReference type="ARBA" id="ARBA00023163"/>
    </source>
</evidence>
<evidence type="ECO:0000313" key="10">
    <source>
        <dbReference type="Proteomes" id="UP000219914"/>
    </source>
</evidence>
<keyword evidence="10" id="KW-1185">Reference proteome</keyword>
<dbReference type="PANTHER" id="PTHR24567:SF74">
    <property type="entry name" value="HTH-TYPE TRANSCRIPTIONAL REGULATOR ARCR"/>
    <property type="match status" value="1"/>
</dbReference>
<feature type="domain" description="Response regulatory" evidence="6">
    <location>
        <begin position="12"/>
        <end position="123"/>
    </location>
</feature>
<reference evidence="9 10" key="1">
    <citation type="submission" date="2017-09" db="EMBL/GenBank/DDBJ databases">
        <title>Comparative genomics of rhizobia isolated from Phaseolus vulgaris in China.</title>
        <authorList>
            <person name="Tong W."/>
        </authorList>
    </citation>
    <scope>NUCLEOTIDE SEQUENCE [LARGE SCALE GENOMIC DNA]</scope>
    <source>
        <strain evidence="9 10">FH14</strain>
    </source>
</reference>
<feature type="compositionally biased region" description="Low complexity" evidence="5">
    <location>
        <begin position="375"/>
        <end position="389"/>
    </location>
</feature>
<dbReference type="Gene3D" id="3.40.50.2300">
    <property type="match status" value="1"/>
</dbReference>
<sequence>MNAAFDRHTPQVVLVIEDDYALASDLRSDLTDIGLKVVGPAPNVEKALKYIEDFPQIDVAILDINLGGSMVFPVADELSRRNVPFFFATGYSREVVPPRFADRIFVEKPLDKAAIYHALLECQSPTEQATMLQTNLVLSALPPRENELIQPHLKPVRLAQGDVLEHQFGEITALSFIETGIVSLVALSLDGSQVEAGLIGREGATGTGLLEGDWRTSYNMMVQIEGTARRIEVDSFLRLTKKAPRLRSLLTSFSRSLGIQISYTALANGRYSIEQRLARWLLMLNDRADDQALNLTHEYMAFMLGVRRPGVTGALHVLEGERLIRSIRGKVIVVDRDGLIRKAHGSYGIPETEYERLMGFPLKSTGSVARNTVTSGSISAGSQSQGLSGMPKEALSPPR</sequence>
<keyword evidence="3" id="KW-0804">Transcription</keyword>
<dbReference type="GO" id="GO:0003700">
    <property type="term" value="F:DNA-binding transcription factor activity"/>
    <property type="evidence" value="ECO:0007669"/>
    <property type="project" value="TreeGrafter"/>
</dbReference>
<dbReference type="SMART" id="SM00448">
    <property type="entry name" value="REC"/>
    <property type="match status" value="1"/>
</dbReference>
<evidence type="ECO:0000313" key="8">
    <source>
        <dbReference type="EMBL" id="MDR9775996.1"/>
    </source>
</evidence>
<dbReference type="Gene3D" id="1.10.10.10">
    <property type="entry name" value="Winged helix-like DNA-binding domain superfamily/Winged helix DNA-binding domain"/>
    <property type="match status" value="1"/>
</dbReference>
<dbReference type="Pfam" id="PF13545">
    <property type="entry name" value="HTH_Crp_2"/>
    <property type="match status" value="1"/>
</dbReference>